<reference evidence="10" key="1">
    <citation type="submission" date="2023-03" db="EMBL/GenBank/DDBJ databases">
        <authorList>
            <person name="Julca I."/>
        </authorList>
    </citation>
    <scope>NUCLEOTIDE SEQUENCE</scope>
</reference>
<proteinExistence type="inferred from homology"/>
<keyword evidence="11" id="KW-1185">Reference proteome</keyword>
<dbReference type="FunFam" id="3.40.462.10:FF:000001">
    <property type="entry name" value="Cytokinin dehydrogenase 2"/>
    <property type="match status" value="1"/>
</dbReference>
<accession>A0AAV1CY25</accession>
<evidence type="ECO:0000256" key="4">
    <source>
        <dbReference type="ARBA" id="ARBA00022630"/>
    </source>
</evidence>
<dbReference type="InterPro" id="IPR016169">
    <property type="entry name" value="FAD-bd_PCMH_sub2"/>
</dbReference>
<comment type="similarity">
    <text evidence="2">Belongs to the oxygen-dependent FAD-linked oxidoreductase family.</text>
</comment>
<dbReference type="GO" id="GO:0071949">
    <property type="term" value="F:FAD binding"/>
    <property type="evidence" value="ECO:0007669"/>
    <property type="project" value="InterPro"/>
</dbReference>
<dbReference type="Gene3D" id="3.30.43.10">
    <property type="entry name" value="Uridine Diphospho-n-acetylenolpyruvylglucosamine Reductase, domain 2"/>
    <property type="match status" value="1"/>
</dbReference>
<evidence type="ECO:0000256" key="5">
    <source>
        <dbReference type="ARBA" id="ARBA00022827"/>
    </source>
</evidence>
<dbReference type="PANTHER" id="PTHR13878:SF127">
    <property type="entry name" value="CYTOKININ DEHYDROGENASE 3"/>
    <property type="match status" value="1"/>
</dbReference>
<evidence type="ECO:0000259" key="9">
    <source>
        <dbReference type="PROSITE" id="PS51387"/>
    </source>
</evidence>
<dbReference type="InterPro" id="IPR016164">
    <property type="entry name" value="FAD-linked_Oxase-like_C"/>
</dbReference>
<evidence type="ECO:0000313" key="11">
    <source>
        <dbReference type="Proteomes" id="UP001161247"/>
    </source>
</evidence>
<dbReference type="Proteomes" id="UP001161247">
    <property type="component" value="Chromosome 3"/>
</dbReference>
<dbReference type="InterPro" id="IPR016167">
    <property type="entry name" value="FAD-bd_PCMH_sub1"/>
</dbReference>
<dbReference type="InterPro" id="IPR006093">
    <property type="entry name" value="Oxy_OxRdtase_FAD_BS"/>
</dbReference>
<dbReference type="AlphaFoldDB" id="A0AAV1CY25"/>
<dbReference type="Gene3D" id="3.40.462.10">
    <property type="entry name" value="FAD-linked oxidases, C-terminal domain"/>
    <property type="match status" value="1"/>
</dbReference>
<evidence type="ECO:0000256" key="7">
    <source>
        <dbReference type="ARBA" id="ARBA00048224"/>
    </source>
</evidence>
<name>A0AAV1CY25_OLDCO</name>
<dbReference type="InterPro" id="IPR036318">
    <property type="entry name" value="FAD-bd_PCMH-like_sf"/>
</dbReference>
<keyword evidence="8" id="KW-0472">Membrane</keyword>
<keyword evidence="5" id="KW-0274">FAD</keyword>
<dbReference type="PANTHER" id="PTHR13878">
    <property type="entry name" value="GULONOLACTONE OXIDASE"/>
    <property type="match status" value="1"/>
</dbReference>
<dbReference type="InterPro" id="IPR006094">
    <property type="entry name" value="Oxid_FAD_bind_N"/>
</dbReference>
<evidence type="ECO:0000256" key="1">
    <source>
        <dbReference type="ARBA" id="ARBA00001974"/>
    </source>
</evidence>
<feature type="transmembrane region" description="Helical" evidence="8">
    <location>
        <begin position="12"/>
        <end position="30"/>
    </location>
</feature>
<dbReference type="GO" id="GO:0009690">
    <property type="term" value="P:cytokinin metabolic process"/>
    <property type="evidence" value="ECO:0007669"/>
    <property type="project" value="InterPro"/>
</dbReference>
<dbReference type="Pfam" id="PF01565">
    <property type="entry name" value="FAD_binding_4"/>
    <property type="match status" value="1"/>
</dbReference>
<sequence>MKENMAKSSYLIPFYFTILCIISRIVSILARVKPWNTNTLTTTYAHQFLSLDMFDSYKFRVDSDSIRTASSDFGKIHHDIPSAVLYPTSVNDIIQIVNLSYNSSVPFNIAARGHGHSVRGQAMARNGVVVEMGSLSSSYNNYGGRNHPDRRRKLAEEEDYNVVVGWNPRLGYYADVGGGELWIDVLRKTREYGLSPLSWTDYLYLTVGGTLSNGGISGQSFRYGPQISNVLELDVVTGKGQLVTCSKDINSELFYAVLGGLGQFGIITRARIVLDKAPTRVKWLRMLYQDFSSFTRDQEYLISVTKNGPDYVEGSLIMRQSPPNNWRSSFFSESHQSKINSLLSEQGILYCLEVVKYYDDQTAQTVDQEIENLMEGLQYMPDFVFKRDENYVDFLNRVRYGELKLQSKGLWDVPHPWLNLFVPKSGIMDFNAGVFVDILLKQNKSAGPILVYPTTKQKWDDRMSAVTPQEDTFYCVGFLHSGNDEDWKALDDQNNEILEFCEENGIKIKQYLPHYKTEEDWENHFGSKWNTFRERKARFDPKMILSPGQRIFN</sequence>
<protein>
    <recommendedName>
        <fullName evidence="3">cytokinin dehydrogenase</fullName>
        <ecNumber evidence="3">1.5.99.12</ecNumber>
    </recommendedName>
</protein>
<dbReference type="InterPro" id="IPR016170">
    <property type="entry name" value="Cytok_DH_C_sf"/>
</dbReference>
<keyword evidence="4" id="KW-0285">Flavoprotein</keyword>
<evidence type="ECO:0000256" key="2">
    <source>
        <dbReference type="ARBA" id="ARBA00005466"/>
    </source>
</evidence>
<keyword evidence="8" id="KW-1133">Transmembrane helix</keyword>
<dbReference type="PROSITE" id="PS51387">
    <property type="entry name" value="FAD_PCMH"/>
    <property type="match status" value="1"/>
</dbReference>
<evidence type="ECO:0000256" key="3">
    <source>
        <dbReference type="ARBA" id="ARBA00011928"/>
    </source>
</evidence>
<dbReference type="GO" id="GO:0019139">
    <property type="term" value="F:cytokinin dehydrogenase activity"/>
    <property type="evidence" value="ECO:0007669"/>
    <property type="project" value="UniProtKB-EC"/>
</dbReference>
<comment type="cofactor">
    <cofactor evidence="1">
        <name>FAD</name>
        <dbReference type="ChEBI" id="CHEBI:57692"/>
    </cofactor>
</comment>
<dbReference type="EC" id="1.5.99.12" evidence="3"/>
<keyword evidence="6" id="KW-0560">Oxidoreductase</keyword>
<dbReference type="InterPro" id="IPR015345">
    <property type="entry name" value="Cytokinin_DH_FAD/cytokin-bd"/>
</dbReference>
<dbReference type="InterPro" id="IPR050432">
    <property type="entry name" value="FAD-linked_Oxidoreductases_BP"/>
</dbReference>
<dbReference type="PROSITE" id="PS00862">
    <property type="entry name" value="OX2_COVAL_FAD"/>
    <property type="match status" value="1"/>
</dbReference>
<dbReference type="SUPFAM" id="SSF55103">
    <property type="entry name" value="FAD-linked oxidases, C-terminal domain"/>
    <property type="match status" value="1"/>
</dbReference>
<organism evidence="10 11">
    <name type="scientific">Oldenlandia corymbosa var. corymbosa</name>
    <dbReference type="NCBI Taxonomy" id="529605"/>
    <lineage>
        <taxon>Eukaryota</taxon>
        <taxon>Viridiplantae</taxon>
        <taxon>Streptophyta</taxon>
        <taxon>Embryophyta</taxon>
        <taxon>Tracheophyta</taxon>
        <taxon>Spermatophyta</taxon>
        <taxon>Magnoliopsida</taxon>
        <taxon>eudicotyledons</taxon>
        <taxon>Gunneridae</taxon>
        <taxon>Pentapetalae</taxon>
        <taxon>asterids</taxon>
        <taxon>lamiids</taxon>
        <taxon>Gentianales</taxon>
        <taxon>Rubiaceae</taxon>
        <taxon>Rubioideae</taxon>
        <taxon>Spermacoceae</taxon>
        <taxon>Hedyotis-Oldenlandia complex</taxon>
        <taxon>Oldenlandia</taxon>
    </lineage>
</organism>
<evidence type="ECO:0000256" key="6">
    <source>
        <dbReference type="ARBA" id="ARBA00023002"/>
    </source>
</evidence>
<dbReference type="SUPFAM" id="SSF56176">
    <property type="entry name" value="FAD-binding/transporter-associated domain-like"/>
    <property type="match status" value="1"/>
</dbReference>
<dbReference type="Pfam" id="PF09265">
    <property type="entry name" value="Cytokin-bind"/>
    <property type="match status" value="1"/>
</dbReference>
<comment type="catalytic activity">
    <reaction evidence="7">
        <text>N(6)-dimethylallyladenine + A + H2O = 3-methyl-2-butenal + adenine + AH2</text>
        <dbReference type="Rhea" id="RHEA:13625"/>
        <dbReference type="ChEBI" id="CHEBI:13193"/>
        <dbReference type="ChEBI" id="CHEBI:15377"/>
        <dbReference type="ChEBI" id="CHEBI:15825"/>
        <dbReference type="ChEBI" id="CHEBI:16708"/>
        <dbReference type="ChEBI" id="CHEBI:17499"/>
        <dbReference type="ChEBI" id="CHEBI:17660"/>
        <dbReference type="EC" id="1.5.99.12"/>
    </reaction>
</comment>
<evidence type="ECO:0000313" key="10">
    <source>
        <dbReference type="EMBL" id="CAI9100594.1"/>
    </source>
</evidence>
<gene>
    <name evidence="10" type="ORF">OLC1_LOCUS10387</name>
</gene>
<dbReference type="EMBL" id="OX459120">
    <property type="protein sequence ID" value="CAI9100594.1"/>
    <property type="molecule type" value="Genomic_DNA"/>
</dbReference>
<keyword evidence="8" id="KW-0812">Transmembrane</keyword>
<evidence type="ECO:0000256" key="8">
    <source>
        <dbReference type="SAM" id="Phobius"/>
    </source>
</evidence>
<dbReference type="InterPro" id="IPR016166">
    <property type="entry name" value="FAD-bd_PCMH"/>
</dbReference>
<dbReference type="Gene3D" id="3.30.465.10">
    <property type="match status" value="1"/>
</dbReference>
<feature type="domain" description="FAD-binding PCMH-type" evidence="9">
    <location>
        <begin position="77"/>
        <end position="277"/>
    </location>
</feature>